<sequence length="362" mass="39349">TLIQERNFFSAEANINQALNRDNSQHELYLLLLDIHILQKDEFAISQLMSHIRSLGLNDILIQAEAKQSEYAKAANAVQKNTNFPSAQPQTTTAQDNATAQSAFDSLVAPTSPNEQAFEQLQQELQPGKPAVASEPVPDIQPLEFNFEPAIAAAKTLPVEDTPAPAANSLDFNFQDSAPVEDIKSTPEAASEPAPGLDFKLELEPAANVEPTVVTPSNEEIQPLDFSFSLDTPATEAKKTTEPQVEFDLSNLTTPVASEVPAETSGLDFKFDNPEPEKPVPAATVVNFEIPAPAVTDQGDPLVQSFPELSEVNEAELNLELAEQYIQLGAYAAAREVIAESENEYSPEQQQQAEQLLNRIAS</sequence>
<protein>
    <submittedName>
        <fullName evidence="2">Fimbrial protein FimV</fullName>
    </submittedName>
</protein>
<evidence type="ECO:0000313" key="3">
    <source>
        <dbReference type="Proteomes" id="UP000787156"/>
    </source>
</evidence>
<name>A0A9D2UU79_ACILW</name>
<organism evidence="2 3">
    <name type="scientific">Acinetobacter lwoffii</name>
    <dbReference type="NCBI Taxonomy" id="28090"/>
    <lineage>
        <taxon>Bacteria</taxon>
        <taxon>Pseudomonadati</taxon>
        <taxon>Pseudomonadota</taxon>
        <taxon>Gammaproteobacteria</taxon>
        <taxon>Moraxellales</taxon>
        <taxon>Moraxellaceae</taxon>
        <taxon>Acinetobacter</taxon>
    </lineage>
</organism>
<reference evidence="2" key="2">
    <citation type="submission" date="2021-09" db="EMBL/GenBank/DDBJ databases">
        <authorList>
            <person name="Gilroy R."/>
        </authorList>
    </citation>
    <scope>NUCLEOTIDE SEQUENCE</scope>
    <source>
        <strain evidence="2">CHK135-1449</strain>
    </source>
</reference>
<feature type="non-terminal residue" evidence="2">
    <location>
        <position position="1"/>
    </location>
</feature>
<dbReference type="AlphaFoldDB" id="A0A9D2UU79"/>
<reference evidence="2" key="1">
    <citation type="journal article" date="2021" name="PeerJ">
        <title>Extensive microbial diversity within the chicken gut microbiome revealed by metagenomics and culture.</title>
        <authorList>
            <person name="Gilroy R."/>
            <person name="Ravi A."/>
            <person name="Getino M."/>
            <person name="Pursley I."/>
            <person name="Horton D.L."/>
            <person name="Alikhan N.F."/>
            <person name="Baker D."/>
            <person name="Gharbi K."/>
            <person name="Hall N."/>
            <person name="Watson M."/>
            <person name="Adriaenssens E.M."/>
            <person name="Foster-Nyarko E."/>
            <person name="Jarju S."/>
            <person name="Secka A."/>
            <person name="Antonio M."/>
            <person name="Oren A."/>
            <person name="Chaudhuri R.R."/>
            <person name="La Ragione R."/>
            <person name="Hildebrand F."/>
            <person name="Pallen M.J."/>
        </authorList>
    </citation>
    <scope>NUCLEOTIDE SEQUENCE</scope>
    <source>
        <strain evidence="2">CHK135-1449</strain>
    </source>
</reference>
<evidence type="ECO:0000256" key="1">
    <source>
        <dbReference type="SAM" id="MobiDB-lite"/>
    </source>
</evidence>
<feature type="region of interest" description="Disordered" evidence="1">
    <location>
        <begin position="341"/>
        <end position="362"/>
    </location>
</feature>
<dbReference type="Proteomes" id="UP000787156">
    <property type="component" value="Unassembled WGS sequence"/>
</dbReference>
<dbReference type="EMBL" id="DYWX01000121">
    <property type="protein sequence ID" value="HJF28815.1"/>
    <property type="molecule type" value="Genomic_DNA"/>
</dbReference>
<comment type="caution">
    <text evidence="2">The sequence shown here is derived from an EMBL/GenBank/DDBJ whole genome shotgun (WGS) entry which is preliminary data.</text>
</comment>
<gene>
    <name evidence="2" type="ORF">K8V79_11390</name>
</gene>
<proteinExistence type="predicted"/>
<accession>A0A9D2UU79</accession>
<evidence type="ECO:0000313" key="2">
    <source>
        <dbReference type="EMBL" id="HJF28815.1"/>
    </source>
</evidence>
<dbReference type="Gene3D" id="1.20.58.2200">
    <property type="match status" value="1"/>
</dbReference>
<feature type="compositionally biased region" description="Polar residues" evidence="1">
    <location>
        <begin position="346"/>
        <end position="362"/>
    </location>
</feature>
<dbReference type="InterPro" id="IPR038440">
    <property type="entry name" value="FimV_C_sf"/>
</dbReference>